<organism evidence="2 3">
    <name type="scientific">Bradyrhizobium vignae</name>
    <dbReference type="NCBI Taxonomy" id="1549949"/>
    <lineage>
        <taxon>Bacteria</taxon>
        <taxon>Pseudomonadati</taxon>
        <taxon>Pseudomonadota</taxon>
        <taxon>Alphaproteobacteria</taxon>
        <taxon>Hyphomicrobiales</taxon>
        <taxon>Nitrobacteraceae</taxon>
        <taxon>Bradyrhizobium</taxon>
    </lineage>
</organism>
<name>A0A2U3Q115_9BRAD</name>
<evidence type="ECO:0000313" key="2">
    <source>
        <dbReference type="EMBL" id="SPP95105.1"/>
    </source>
</evidence>
<dbReference type="GO" id="GO:0032259">
    <property type="term" value="P:methylation"/>
    <property type="evidence" value="ECO:0007669"/>
    <property type="project" value="UniProtKB-KW"/>
</dbReference>
<evidence type="ECO:0000259" key="1">
    <source>
        <dbReference type="Pfam" id="PF08241"/>
    </source>
</evidence>
<evidence type="ECO:0000313" key="3">
    <source>
        <dbReference type="Proteomes" id="UP000246085"/>
    </source>
</evidence>
<gene>
    <name evidence="2" type="ORF">BRAD3257_4095</name>
</gene>
<dbReference type="KEGG" id="bvz:BRAD3257_4095"/>
<dbReference type="InterPro" id="IPR029063">
    <property type="entry name" value="SAM-dependent_MTases_sf"/>
</dbReference>
<reference evidence="2 3" key="1">
    <citation type="submission" date="2018-03" db="EMBL/GenBank/DDBJ databases">
        <authorList>
            <person name="Gully D."/>
        </authorList>
    </citation>
    <scope>NUCLEOTIDE SEQUENCE [LARGE SCALE GENOMIC DNA]</scope>
    <source>
        <strain evidence="2">ORS3257</strain>
    </source>
</reference>
<dbReference type="PANTHER" id="PTHR43591">
    <property type="entry name" value="METHYLTRANSFERASE"/>
    <property type="match status" value="1"/>
</dbReference>
<dbReference type="GO" id="GO:0008757">
    <property type="term" value="F:S-adenosylmethionine-dependent methyltransferase activity"/>
    <property type="evidence" value="ECO:0007669"/>
    <property type="project" value="InterPro"/>
</dbReference>
<keyword evidence="2" id="KW-0808">Transferase</keyword>
<protein>
    <submittedName>
        <fullName evidence="2">Methyltransferase</fullName>
    </submittedName>
</protein>
<accession>A0A2U3Q115</accession>
<dbReference type="AlphaFoldDB" id="A0A2U3Q115"/>
<dbReference type="PANTHER" id="PTHR43591:SF24">
    <property type="entry name" value="2-METHOXY-6-POLYPRENYL-1,4-BENZOQUINOL METHYLASE, MITOCHONDRIAL"/>
    <property type="match status" value="1"/>
</dbReference>
<proteinExistence type="predicted"/>
<dbReference type="Pfam" id="PF08241">
    <property type="entry name" value="Methyltransf_11"/>
    <property type="match status" value="1"/>
</dbReference>
<dbReference type="Gene3D" id="3.40.50.150">
    <property type="entry name" value="Vaccinia Virus protein VP39"/>
    <property type="match status" value="1"/>
</dbReference>
<dbReference type="EMBL" id="LS398110">
    <property type="protein sequence ID" value="SPP95105.1"/>
    <property type="molecule type" value="Genomic_DNA"/>
</dbReference>
<dbReference type="CDD" id="cd02440">
    <property type="entry name" value="AdoMet_MTases"/>
    <property type="match status" value="1"/>
</dbReference>
<dbReference type="SUPFAM" id="SSF53335">
    <property type="entry name" value="S-adenosyl-L-methionine-dependent methyltransferases"/>
    <property type="match status" value="1"/>
</dbReference>
<keyword evidence="2" id="KW-0489">Methyltransferase</keyword>
<sequence length="293" mass="31336">MLGIKDLMEQPSGHEQNADQIAYWNGPSGQRWADRHAVQEKLLGPIADVLIDRAKPKPGERVIDVGCGSGATTVAFAKVVAPDGFALGLDVSEPMLSQARALAPKGLPLEFVLADATVHPFEPASFDLLASRFGVMFFADPIASFINLRRALRPTGRLAFVCWREPKENPWMMAPLMAVYKHVPKMPPVGPEEPGPFAFASEERVTRILKGAGFADVAMEPHDLAMDIAIGGGLDAAVDGSLQIGPASRALQGHPAETYEAAKASIRETLAPFLKGQSVVLQGAIWIVTARAA</sequence>
<dbReference type="InterPro" id="IPR013216">
    <property type="entry name" value="Methyltransf_11"/>
</dbReference>
<feature type="domain" description="Methyltransferase type 11" evidence="1">
    <location>
        <begin position="63"/>
        <end position="160"/>
    </location>
</feature>
<dbReference type="Proteomes" id="UP000246085">
    <property type="component" value="Chromosome BRAD3257"/>
</dbReference>